<dbReference type="Proteomes" id="UP001363010">
    <property type="component" value="Unassembled WGS sequence"/>
</dbReference>
<reference evidence="1 2" key="1">
    <citation type="submission" date="2024-03" db="EMBL/GenBank/DDBJ databases">
        <title>Novel species of the genus Variovorax.</title>
        <authorList>
            <person name="Liu Q."/>
            <person name="Xin Y.-H."/>
        </authorList>
    </citation>
    <scope>NUCLEOTIDE SEQUENCE [LARGE SCALE GENOMIC DNA]</scope>
    <source>
        <strain evidence="1 2">KACC 18501</strain>
    </source>
</reference>
<dbReference type="EMBL" id="JBBKZV010000030">
    <property type="protein sequence ID" value="MEJ8826211.1"/>
    <property type="molecule type" value="Genomic_DNA"/>
</dbReference>
<proteinExistence type="predicted"/>
<keyword evidence="2" id="KW-1185">Reference proteome</keyword>
<dbReference type="RefSeq" id="WP_340367249.1">
    <property type="nucleotide sequence ID" value="NZ_JBBKZV010000030.1"/>
</dbReference>
<accession>A0ABU8W832</accession>
<dbReference type="Pfam" id="PF13279">
    <property type="entry name" value="4HBT_2"/>
    <property type="match status" value="1"/>
</dbReference>
<dbReference type="SUPFAM" id="SSF54637">
    <property type="entry name" value="Thioesterase/thiol ester dehydrase-isomerase"/>
    <property type="match status" value="1"/>
</dbReference>
<sequence>MNLILRMLWVWFLSLRRERLPVGVAETRLRLITLPNDLDLNLHMNNGRYLTMADLSRIDLFLRTGLVSVMRKEKWAPIISEHTMIYKRSLRLFQKFEAVMQLTHWDDRCFYMSHQFLVGERVVAEGTSVGVIRGRDGVIAPERVLDRLRVERGLA</sequence>
<comment type="caution">
    <text evidence="1">The sequence shown here is derived from an EMBL/GenBank/DDBJ whole genome shotgun (WGS) entry which is preliminary data.</text>
</comment>
<dbReference type="PANTHER" id="PTHR12475:SF4">
    <property type="entry name" value="PROTEIN THEM6"/>
    <property type="match status" value="1"/>
</dbReference>
<protein>
    <submittedName>
        <fullName evidence="1">Thioesterase family protein</fullName>
    </submittedName>
</protein>
<evidence type="ECO:0000313" key="2">
    <source>
        <dbReference type="Proteomes" id="UP001363010"/>
    </source>
</evidence>
<evidence type="ECO:0000313" key="1">
    <source>
        <dbReference type="EMBL" id="MEJ8826211.1"/>
    </source>
</evidence>
<dbReference type="PANTHER" id="PTHR12475">
    <property type="match status" value="1"/>
</dbReference>
<gene>
    <name evidence="1" type="ORF">WKW80_30025</name>
</gene>
<name>A0ABU8W832_9BURK</name>
<dbReference type="InterPro" id="IPR051490">
    <property type="entry name" value="THEM6_lcsJ_thioesterase"/>
</dbReference>
<dbReference type="Gene3D" id="3.10.129.10">
    <property type="entry name" value="Hotdog Thioesterase"/>
    <property type="match status" value="1"/>
</dbReference>
<dbReference type="CDD" id="cd00586">
    <property type="entry name" value="4HBT"/>
    <property type="match status" value="1"/>
</dbReference>
<dbReference type="InterPro" id="IPR029069">
    <property type="entry name" value="HotDog_dom_sf"/>
</dbReference>
<organism evidence="1 2">
    <name type="scientific">Variovorax humicola</name>
    <dbReference type="NCBI Taxonomy" id="1769758"/>
    <lineage>
        <taxon>Bacteria</taxon>
        <taxon>Pseudomonadati</taxon>
        <taxon>Pseudomonadota</taxon>
        <taxon>Betaproteobacteria</taxon>
        <taxon>Burkholderiales</taxon>
        <taxon>Comamonadaceae</taxon>
        <taxon>Variovorax</taxon>
    </lineage>
</organism>